<evidence type="ECO:0000313" key="4">
    <source>
        <dbReference type="Proteomes" id="UP001151081"/>
    </source>
</evidence>
<dbReference type="AlphaFoldDB" id="A0A9X4AXB1"/>
<dbReference type="InterPro" id="IPR004843">
    <property type="entry name" value="Calcineurin-like_PHP"/>
</dbReference>
<evidence type="ECO:0000259" key="2">
    <source>
        <dbReference type="Pfam" id="PF00149"/>
    </source>
</evidence>
<name>A0A9X4AXB1_9BACT</name>
<proteinExistence type="predicted"/>
<dbReference type="PANTHER" id="PTHR46546">
    <property type="entry name" value="SHEWANELLA-LIKE PROTEIN PHOSPHATASE 1"/>
    <property type="match status" value="1"/>
</dbReference>
<gene>
    <name evidence="3" type="ORF">KEG57_44715</name>
</gene>
<feature type="region of interest" description="Disordered" evidence="1">
    <location>
        <begin position="1"/>
        <end position="24"/>
    </location>
</feature>
<protein>
    <submittedName>
        <fullName evidence="3">Metallophosphoesterase</fullName>
    </submittedName>
</protein>
<dbReference type="Gene3D" id="3.60.21.10">
    <property type="match status" value="1"/>
</dbReference>
<reference evidence="3 4" key="1">
    <citation type="submission" date="2021-04" db="EMBL/GenBank/DDBJ databases">
        <title>Genome analysis of Polyangium sp.</title>
        <authorList>
            <person name="Li Y."/>
            <person name="Wang J."/>
        </authorList>
    </citation>
    <scope>NUCLEOTIDE SEQUENCE [LARGE SCALE GENOMIC DNA]</scope>
    <source>
        <strain evidence="3 4">SDU14</strain>
    </source>
</reference>
<dbReference type="InterPro" id="IPR029052">
    <property type="entry name" value="Metallo-depent_PP-like"/>
</dbReference>
<dbReference type="GO" id="GO:0016787">
    <property type="term" value="F:hydrolase activity"/>
    <property type="evidence" value="ECO:0007669"/>
    <property type="project" value="InterPro"/>
</dbReference>
<comment type="caution">
    <text evidence="3">The sequence shown here is derived from an EMBL/GenBank/DDBJ whole genome shotgun (WGS) entry which is preliminary data.</text>
</comment>
<organism evidence="3 4">
    <name type="scientific">Polyangium jinanense</name>
    <dbReference type="NCBI Taxonomy" id="2829994"/>
    <lineage>
        <taxon>Bacteria</taxon>
        <taxon>Pseudomonadati</taxon>
        <taxon>Myxococcota</taxon>
        <taxon>Polyangia</taxon>
        <taxon>Polyangiales</taxon>
        <taxon>Polyangiaceae</taxon>
        <taxon>Polyangium</taxon>
    </lineage>
</organism>
<keyword evidence="4" id="KW-1185">Reference proteome</keyword>
<dbReference type="PANTHER" id="PTHR46546:SF4">
    <property type="entry name" value="SHEWANELLA-LIKE PROTEIN PHOSPHATASE 1"/>
    <property type="match status" value="1"/>
</dbReference>
<dbReference type="RefSeq" id="WP_272424873.1">
    <property type="nucleotide sequence ID" value="NZ_JAGTJJ010000056.1"/>
</dbReference>
<dbReference type="Pfam" id="PF00149">
    <property type="entry name" value="Metallophos"/>
    <property type="match status" value="1"/>
</dbReference>
<sequence length="304" mass="32541">MGPKAGPGASAPTATATTPQPEPVQRIPAPARIVAIGDLHGDLAATRVALRMAGAIDEKDRWIGKDLMVVQTGDEIDRGDEDRDIVDLFERLADEAKLTGGAVIALNGNHEVMNVQVDLRYVTDDAFKDFVGISGVTTTDPRLERVPAPGKARAAAFLPGGPYAKKLAKRNLVAVVGDTVFVHGGISPKHVRYGIDRMNREASAWMDGSAKDLPAIITAEDGPVWLRRYSATTGPDDCRVLKETLAMIPAKRMVVGHTVQRGGITSACDEQVFRIDVGMSKFYGGKPEVLEIKGAEVRPLRADG</sequence>
<evidence type="ECO:0000256" key="1">
    <source>
        <dbReference type="SAM" id="MobiDB-lite"/>
    </source>
</evidence>
<feature type="compositionally biased region" description="Low complexity" evidence="1">
    <location>
        <begin position="1"/>
        <end position="19"/>
    </location>
</feature>
<accession>A0A9X4AXB1</accession>
<dbReference type="SUPFAM" id="SSF56300">
    <property type="entry name" value="Metallo-dependent phosphatases"/>
    <property type="match status" value="1"/>
</dbReference>
<dbReference type="EMBL" id="JAGTJJ010000056">
    <property type="protein sequence ID" value="MDC3987651.1"/>
    <property type="molecule type" value="Genomic_DNA"/>
</dbReference>
<evidence type="ECO:0000313" key="3">
    <source>
        <dbReference type="EMBL" id="MDC3987651.1"/>
    </source>
</evidence>
<dbReference type="Proteomes" id="UP001151081">
    <property type="component" value="Unassembled WGS sequence"/>
</dbReference>
<feature type="domain" description="Calcineurin-like phosphoesterase" evidence="2">
    <location>
        <begin position="32"/>
        <end position="260"/>
    </location>
</feature>